<evidence type="ECO:0000313" key="2">
    <source>
        <dbReference type="Proteomes" id="UP001177003"/>
    </source>
</evidence>
<sequence>MAADTHHNNAYNYDDHYSAPMGTNHTITGSNSPTAIHAAGMDYHLGPEHHPISYTTNACRSPIFPNGRHVVRPASRTTTSVQPILILLPRHVSPNTATKQQQSRHIGVGDALAHHGTNGIKLTVILISACIPHTCSVCATNARKLPWVPFQI</sequence>
<dbReference type="AlphaFoldDB" id="A0AA35ZCA5"/>
<accession>A0AA35ZCA5</accession>
<dbReference type="EMBL" id="OX465082">
    <property type="protein sequence ID" value="CAI9289147.1"/>
    <property type="molecule type" value="Genomic_DNA"/>
</dbReference>
<name>A0AA35ZCA5_LACSI</name>
<gene>
    <name evidence="1" type="ORF">LSALG_LOCUS28401</name>
</gene>
<organism evidence="1 2">
    <name type="scientific">Lactuca saligna</name>
    <name type="common">Willowleaf lettuce</name>
    <dbReference type="NCBI Taxonomy" id="75948"/>
    <lineage>
        <taxon>Eukaryota</taxon>
        <taxon>Viridiplantae</taxon>
        <taxon>Streptophyta</taxon>
        <taxon>Embryophyta</taxon>
        <taxon>Tracheophyta</taxon>
        <taxon>Spermatophyta</taxon>
        <taxon>Magnoliopsida</taxon>
        <taxon>eudicotyledons</taxon>
        <taxon>Gunneridae</taxon>
        <taxon>Pentapetalae</taxon>
        <taxon>asterids</taxon>
        <taxon>campanulids</taxon>
        <taxon>Asterales</taxon>
        <taxon>Asteraceae</taxon>
        <taxon>Cichorioideae</taxon>
        <taxon>Cichorieae</taxon>
        <taxon>Lactucinae</taxon>
        <taxon>Lactuca</taxon>
    </lineage>
</organism>
<reference evidence="1" key="1">
    <citation type="submission" date="2023-04" db="EMBL/GenBank/DDBJ databases">
        <authorList>
            <person name="Vijverberg K."/>
            <person name="Xiong W."/>
            <person name="Schranz E."/>
        </authorList>
    </citation>
    <scope>NUCLEOTIDE SEQUENCE</scope>
</reference>
<evidence type="ECO:0000313" key="1">
    <source>
        <dbReference type="EMBL" id="CAI9289147.1"/>
    </source>
</evidence>
<proteinExistence type="predicted"/>
<keyword evidence="2" id="KW-1185">Reference proteome</keyword>
<protein>
    <submittedName>
        <fullName evidence="1">Uncharacterized protein</fullName>
    </submittedName>
</protein>
<dbReference type="Proteomes" id="UP001177003">
    <property type="component" value="Chromosome 6"/>
</dbReference>